<sequence>MKTGLFAKKSVASLLQQAEDSTSQGLERSLNVFNLTALGIGTIIGAGIFVLTGQVAANYTGPAIALSFVIAAISCGFVGLCYAEFASIIPIAGSTYTYAYATLGEIFAWMIGWVLLLEYALMVATVAVGWSGYMTSFLKDIGITIPEYLLSANFNVPAMFIIALMTLFLAVGMRKSVGVNNLIVAVKLGVILLFIFVGIAYIKQENWLPFIPENTGEFGVFGLSGIWRGSGAIFFAYIGFDGITAAAQEAKNPEKDMPIALIASLVVSTILYISVALVLVGIVPYQQLNVPDPIAIGVDALGAGLSWLKFVVKIGAIAGLSSVILVTIMANSRIFYAIAYDGLLPPQFAQIHPEFKTPYLATIVSGMIAAILAGLFPINLLGELASFDALLAFFIISISVLILRRTQPDLVRPFKTPFVPFVPILGALTCGLQMLIFPVNTWLQLFAWLLIGLVIYFSYGQKNSLLNQGERLEVRG</sequence>
<feature type="transmembrane region" description="Helical" evidence="6">
    <location>
        <begin position="314"/>
        <end position="338"/>
    </location>
</feature>
<protein>
    <submittedName>
        <fullName evidence="7">Amino acid permease</fullName>
    </submittedName>
</protein>
<dbReference type="EMBL" id="JAMZMM010000070">
    <property type="protein sequence ID" value="MCP2728718.1"/>
    <property type="molecule type" value="Genomic_DNA"/>
</dbReference>
<keyword evidence="5 6" id="KW-0472">Membrane</keyword>
<accession>A0AAE3GRW0</accession>
<evidence type="ECO:0000256" key="6">
    <source>
        <dbReference type="SAM" id="Phobius"/>
    </source>
</evidence>
<feature type="transmembrane region" description="Helical" evidence="6">
    <location>
        <begin position="63"/>
        <end position="85"/>
    </location>
</feature>
<feature type="transmembrane region" description="Helical" evidence="6">
    <location>
        <begin position="416"/>
        <end position="436"/>
    </location>
</feature>
<evidence type="ECO:0000256" key="5">
    <source>
        <dbReference type="ARBA" id="ARBA00023136"/>
    </source>
</evidence>
<evidence type="ECO:0000256" key="3">
    <source>
        <dbReference type="ARBA" id="ARBA00022692"/>
    </source>
</evidence>
<feature type="transmembrane region" description="Helical" evidence="6">
    <location>
        <begin position="442"/>
        <end position="459"/>
    </location>
</feature>
<feature type="transmembrane region" description="Helical" evidence="6">
    <location>
        <begin position="259"/>
        <end position="283"/>
    </location>
</feature>
<reference evidence="7" key="1">
    <citation type="submission" date="2022-06" db="EMBL/GenBank/DDBJ databases">
        <title>New cyanobacteria of genus Symplocastrum in benthos of Lake Baikal.</title>
        <authorList>
            <person name="Sorokovikova E."/>
            <person name="Tikhonova I."/>
            <person name="Krasnopeev A."/>
            <person name="Evseev P."/>
            <person name="Gladkikh A."/>
            <person name="Belykh O."/>
        </authorList>
    </citation>
    <scope>NUCLEOTIDE SEQUENCE</scope>
    <source>
        <strain evidence="7">BBK-W-15</strain>
    </source>
</reference>
<dbReference type="GO" id="GO:0016020">
    <property type="term" value="C:membrane"/>
    <property type="evidence" value="ECO:0007669"/>
    <property type="project" value="UniProtKB-SubCell"/>
</dbReference>
<evidence type="ECO:0000256" key="4">
    <source>
        <dbReference type="ARBA" id="ARBA00022989"/>
    </source>
</evidence>
<gene>
    <name evidence="7" type="ORF">NJ959_09585</name>
</gene>
<feature type="transmembrane region" description="Helical" evidence="6">
    <location>
        <begin position="226"/>
        <end position="247"/>
    </location>
</feature>
<keyword evidence="4 6" id="KW-1133">Transmembrane helix</keyword>
<dbReference type="PANTHER" id="PTHR43243">
    <property type="entry name" value="INNER MEMBRANE TRANSPORTER YGJI-RELATED"/>
    <property type="match status" value="1"/>
</dbReference>
<dbReference type="AlphaFoldDB" id="A0AAE3GRW0"/>
<dbReference type="RefSeq" id="WP_254011513.1">
    <property type="nucleotide sequence ID" value="NZ_JAMZMM010000070.1"/>
</dbReference>
<keyword evidence="3 6" id="KW-0812">Transmembrane</keyword>
<dbReference type="Pfam" id="PF13520">
    <property type="entry name" value="AA_permease_2"/>
    <property type="match status" value="1"/>
</dbReference>
<proteinExistence type="predicted"/>
<feature type="transmembrane region" description="Helical" evidence="6">
    <location>
        <begin position="32"/>
        <end position="57"/>
    </location>
</feature>
<dbReference type="InterPro" id="IPR002293">
    <property type="entry name" value="AA/rel_permease1"/>
</dbReference>
<evidence type="ECO:0000313" key="8">
    <source>
        <dbReference type="Proteomes" id="UP001204953"/>
    </source>
</evidence>
<dbReference type="Gene3D" id="1.20.1740.10">
    <property type="entry name" value="Amino acid/polyamine transporter I"/>
    <property type="match status" value="1"/>
</dbReference>
<evidence type="ECO:0000313" key="7">
    <source>
        <dbReference type="EMBL" id="MCP2728718.1"/>
    </source>
</evidence>
<name>A0AAE3GRW0_9CYAN</name>
<dbReference type="GO" id="GO:0015171">
    <property type="term" value="F:amino acid transmembrane transporter activity"/>
    <property type="evidence" value="ECO:0007669"/>
    <property type="project" value="TreeGrafter"/>
</dbReference>
<feature type="transmembrane region" description="Helical" evidence="6">
    <location>
        <begin position="384"/>
        <end position="404"/>
    </location>
</feature>
<evidence type="ECO:0000256" key="2">
    <source>
        <dbReference type="ARBA" id="ARBA00022448"/>
    </source>
</evidence>
<dbReference type="PANTHER" id="PTHR43243:SF4">
    <property type="entry name" value="CATIONIC AMINO ACID TRANSPORTER 4"/>
    <property type="match status" value="1"/>
</dbReference>
<feature type="transmembrane region" description="Helical" evidence="6">
    <location>
        <begin position="148"/>
        <end position="170"/>
    </location>
</feature>
<dbReference type="PIRSF" id="PIRSF006060">
    <property type="entry name" value="AA_transporter"/>
    <property type="match status" value="1"/>
</dbReference>
<organism evidence="7 8">
    <name type="scientific">Limnofasciculus baicalensis BBK-W-15</name>
    <dbReference type="NCBI Taxonomy" id="2699891"/>
    <lineage>
        <taxon>Bacteria</taxon>
        <taxon>Bacillati</taxon>
        <taxon>Cyanobacteriota</taxon>
        <taxon>Cyanophyceae</taxon>
        <taxon>Coleofasciculales</taxon>
        <taxon>Coleofasciculaceae</taxon>
        <taxon>Limnofasciculus</taxon>
        <taxon>Limnofasciculus baicalensis</taxon>
    </lineage>
</organism>
<dbReference type="Proteomes" id="UP001204953">
    <property type="component" value="Unassembled WGS sequence"/>
</dbReference>
<keyword evidence="8" id="KW-1185">Reference proteome</keyword>
<evidence type="ECO:0000256" key="1">
    <source>
        <dbReference type="ARBA" id="ARBA00004141"/>
    </source>
</evidence>
<comment type="subcellular location">
    <subcellularLocation>
        <location evidence="1">Membrane</location>
        <topology evidence="1">Multi-pass membrane protein</topology>
    </subcellularLocation>
</comment>
<keyword evidence="2" id="KW-0813">Transport</keyword>
<feature type="transmembrane region" description="Helical" evidence="6">
    <location>
        <begin position="106"/>
        <end position="128"/>
    </location>
</feature>
<feature type="transmembrane region" description="Helical" evidence="6">
    <location>
        <begin position="359"/>
        <end position="378"/>
    </location>
</feature>
<comment type="caution">
    <text evidence="7">The sequence shown here is derived from an EMBL/GenBank/DDBJ whole genome shotgun (WGS) entry which is preliminary data.</text>
</comment>
<feature type="transmembrane region" description="Helical" evidence="6">
    <location>
        <begin position="182"/>
        <end position="202"/>
    </location>
</feature>